<dbReference type="Pfam" id="PF02108">
    <property type="entry name" value="FliH"/>
    <property type="match status" value="1"/>
</dbReference>
<reference evidence="9 10" key="1">
    <citation type="submission" date="2020-08" db="EMBL/GenBank/DDBJ databases">
        <title>Sequencing the genomes of 1000 actinobacteria strains.</title>
        <authorList>
            <person name="Klenk H.-P."/>
        </authorList>
    </citation>
    <scope>NUCLEOTIDE SEQUENCE [LARGE SCALE GENOMIC DNA]</scope>
    <source>
        <strain evidence="9 10">DSM 45518</strain>
    </source>
</reference>
<evidence type="ECO:0000313" key="10">
    <source>
        <dbReference type="Proteomes" id="UP000542742"/>
    </source>
</evidence>
<dbReference type="GO" id="GO:0044781">
    <property type="term" value="P:bacterial-type flagellum organization"/>
    <property type="evidence" value="ECO:0007669"/>
    <property type="project" value="UniProtKB-KW"/>
</dbReference>
<keyword evidence="6" id="KW-1006">Bacterial flagellum protein export</keyword>
<dbReference type="GO" id="GO:0005829">
    <property type="term" value="C:cytosol"/>
    <property type="evidence" value="ECO:0007669"/>
    <property type="project" value="TreeGrafter"/>
</dbReference>
<dbReference type="PANTHER" id="PTHR34982">
    <property type="entry name" value="YOP PROTEINS TRANSLOCATION PROTEIN L"/>
    <property type="match status" value="1"/>
</dbReference>
<keyword evidence="9" id="KW-0969">Cilium</keyword>
<protein>
    <submittedName>
        <fullName evidence="9">Flagellar assembly protein FliH</fullName>
    </submittedName>
</protein>
<dbReference type="RefSeq" id="WP_221477380.1">
    <property type="nucleotide sequence ID" value="NZ_BOMC01000022.1"/>
</dbReference>
<evidence type="ECO:0000259" key="8">
    <source>
        <dbReference type="Pfam" id="PF02108"/>
    </source>
</evidence>
<comment type="function">
    <text evidence="1">Needed for flagellar regrowth and assembly.</text>
</comment>
<comment type="caution">
    <text evidence="9">The sequence shown here is derived from an EMBL/GenBank/DDBJ whole genome shotgun (WGS) entry which is preliminary data.</text>
</comment>
<accession>A0A7W7G735</accession>
<dbReference type="Proteomes" id="UP000542742">
    <property type="component" value="Unassembled WGS sequence"/>
</dbReference>
<name>A0A7W7G735_9ACTN</name>
<dbReference type="InterPro" id="IPR051472">
    <property type="entry name" value="T3SS_Stator/FliH"/>
</dbReference>
<keyword evidence="3" id="KW-0813">Transport</keyword>
<evidence type="ECO:0000256" key="3">
    <source>
        <dbReference type="ARBA" id="ARBA00022448"/>
    </source>
</evidence>
<keyword evidence="4" id="KW-1005">Bacterial flagellum biogenesis</keyword>
<evidence type="ECO:0000313" key="9">
    <source>
        <dbReference type="EMBL" id="MBB4696581.1"/>
    </source>
</evidence>
<dbReference type="GO" id="GO:0015031">
    <property type="term" value="P:protein transport"/>
    <property type="evidence" value="ECO:0007669"/>
    <property type="project" value="UniProtKB-KW"/>
</dbReference>
<gene>
    <name evidence="9" type="ORF">BKA14_006729</name>
</gene>
<comment type="similarity">
    <text evidence="2">Belongs to the FliH family.</text>
</comment>
<dbReference type="InterPro" id="IPR018035">
    <property type="entry name" value="Flagellar_FliH/T3SS_HrpE"/>
</dbReference>
<keyword evidence="9" id="KW-0282">Flagellum</keyword>
<evidence type="ECO:0000256" key="2">
    <source>
        <dbReference type="ARBA" id="ARBA00006602"/>
    </source>
</evidence>
<dbReference type="PANTHER" id="PTHR34982:SF1">
    <property type="entry name" value="FLAGELLAR ASSEMBLY PROTEIN FLIH"/>
    <property type="match status" value="1"/>
</dbReference>
<sequence>MSSSPESSSPVLRGSMAESASTARFAVDLRTGLPADGSSLDRVKQQARTAGYAEGWAQGQREAAAAAQNAQARAAAAEQAHEQRRAAALAQAVNALGRAVTEHENQLMPTFAELQEVLLAHAFELAEAIVGRSLEDPQGRTVAALRRAMTATPDAGALVVSLHPDDYHTLVGDAGETDFEYEGRRVRLRPDGALRPGDAVAETGMATVDATIAAAVDRAREALRLL</sequence>
<evidence type="ECO:0000256" key="1">
    <source>
        <dbReference type="ARBA" id="ARBA00003041"/>
    </source>
</evidence>
<proteinExistence type="inferred from homology"/>
<organism evidence="9 10">
    <name type="scientific">Paractinoplanes abujensis</name>
    <dbReference type="NCBI Taxonomy" id="882441"/>
    <lineage>
        <taxon>Bacteria</taxon>
        <taxon>Bacillati</taxon>
        <taxon>Actinomycetota</taxon>
        <taxon>Actinomycetes</taxon>
        <taxon>Micromonosporales</taxon>
        <taxon>Micromonosporaceae</taxon>
        <taxon>Paractinoplanes</taxon>
    </lineage>
</organism>
<feature type="coiled-coil region" evidence="7">
    <location>
        <begin position="60"/>
        <end position="87"/>
    </location>
</feature>
<feature type="domain" description="Flagellar assembly protein FliH/Type III secretion system HrpE" evidence="8">
    <location>
        <begin position="91"/>
        <end position="214"/>
    </location>
</feature>
<evidence type="ECO:0000256" key="5">
    <source>
        <dbReference type="ARBA" id="ARBA00022927"/>
    </source>
</evidence>
<evidence type="ECO:0000256" key="7">
    <source>
        <dbReference type="SAM" id="Coils"/>
    </source>
</evidence>
<dbReference type="AlphaFoldDB" id="A0A7W7G735"/>
<dbReference type="EMBL" id="JACHMF010000001">
    <property type="protein sequence ID" value="MBB4696581.1"/>
    <property type="molecule type" value="Genomic_DNA"/>
</dbReference>
<keyword evidence="9" id="KW-0966">Cell projection</keyword>
<keyword evidence="7" id="KW-0175">Coiled coil</keyword>
<keyword evidence="5" id="KW-0653">Protein transport</keyword>
<keyword evidence="10" id="KW-1185">Reference proteome</keyword>
<evidence type="ECO:0000256" key="4">
    <source>
        <dbReference type="ARBA" id="ARBA00022795"/>
    </source>
</evidence>
<evidence type="ECO:0000256" key="6">
    <source>
        <dbReference type="ARBA" id="ARBA00023225"/>
    </source>
</evidence>